<protein>
    <recommendedName>
        <fullName evidence="3">eRF1/Pelota-like N-terminal domain-containing protein</fullName>
    </recommendedName>
</protein>
<reference evidence="4" key="1">
    <citation type="submission" date="2018-10" db="EMBL/GenBank/DDBJ databases">
        <title>Hidden diversity of soil giant viruses.</title>
        <authorList>
            <person name="Schulz F."/>
            <person name="Alteio L."/>
            <person name="Goudeau D."/>
            <person name="Ryan E.M."/>
            <person name="Malmstrom R.R."/>
            <person name="Blanchard J."/>
            <person name="Woyke T."/>
        </authorList>
    </citation>
    <scope>NUCLEOTIDE SEQUENCE</scope>
    <source>
        <strain evidence="4">HAV1</strain>
    </source>
</reference>
<feature type="domain" description="eRF1/Pelota-like N-terminal" evidence="3">
    <location>
        <begin position="10"/>
        <end position="140"/>
    </location>
</feature>
<dbReference type="InterPro" id="IPR005140">
    <property type="entry name" value="eRF1_Pelota-like_N"/>
</dbReference>
<dbReference type="SUPFAM" id="SSF53137">
    <property type="entry name" value="Translational machinery components"/>
    <property type="match status" value="1"/>
</dbReference>
<dbReference type="SMART" id="SM01194">
    <property type="entry name" value="eRF1_1"/>
    <property type="match status" value="1"/>
</dbReference>
<keyword evidence="2" id="KW-0648">Protein biosynthesis</keyword>
<evidence type="ECO:0000259" key="3">
    <source>
        <dbReference type="SMART" id="SM01194"/>
    </source>
</evidence>
<dbReference type="Gene3D" id="3.30.420.60">
    <property type="entry name" value="eRF1 domain 2"/>
    <property type="match status" value="1"/>
</dbReference>
<organism evidence="4">
    <name type="scientific">Harvfovirus sp</name>
    <dbReference type="NCBI Taxonomy" id="2487768"/>
    <lineage>
        <taxon>Viruses</taxon>
        <taxon>Varidnaviria</taxon>
        <taxon>Bamfordvirae</taxon>
        <taxon>Nucleocytoviricota</taxon>
        <taxon>Megaviricetes</taxon>
        <taxon>Imitervirales</taxon>
        <taxon>Mimiviridae</taxon>
        <taxon>Klosneuvirinae</taxon>
    </lineage>
</organism>
<dbReference type="InterPro" id="IPR024049">
    <property type="entry name" value="eRF1_1_sf"/>
</dbReference>
<name>A0A3G5A1B4_9VIRU</name>
<dbReference type="Gene3D" id="3.30.960.10">
    <property type="entry name" value="eRF1 domain 1"/>
    <property type="match status" value="1"/>
</dbReference>
<feature type="non-terminal residue" evidence="4">
    <location>
        <position position="185"/>
    </location>
</feature>
<dbReference type="InterPro" id="IPR004403">
    <property type="entry name" value="Peptide_chain-rel_eRF1/aRF1"/>
</dbReference>
<dbReference type="Pfam" id="PF03463">
    <property type="entry name" value="eRF1_1"/>
    <property type="match status" value="1"/>
</dbReference>
<dbReference type="InterPro" id="IPR042226">
    <property type="entry name" value="eFR1_2_sf"/>
</dbReference>
<dbReference type="PANTHER" id="PTHR10113">
    <property type="entry name" value="PEPTIDE CHAIN RELEASE FACTOR SUBUNIT 1"/>
    <property type="match status" value="1"/>
</dbReference>
<dbReference type="Pfam" id="PF03464">
    <property type="entry name" value="eRF1_2"/>
    <property type="match status" value="1"/>
</dbReference>
<proteinExistence type="inferred from homology"/>
<dbReference type="EMBL" id="MK072255">
    <property type="protein sequence ID" value="AYV80995.1"/>
    <property type="molecule type" value="Genomic_DNA"/>
</dbReference>
<evidence type="ECO:0000256" key="2">
    <source>
        <dbReference type="ARBA" id="ARBA00022917"/>
    </source>
</evidence>
<evidence type="ECO:0000256" key="1">
    <source>
        <dbReference type="ARBA" id="ARBA00005326"/>
    </source>
</evidence>
<evidence type="ECO:0000313" key="4">
    <source>
        <dbReference type="EMBL" id="AYV80995.1"/>
    </source>
</evidence>
<sequence>MKKINPASPEEIALDIERWRLRRLVKDLKELKGDGTSMISLIIPPRGQISLVNHMLTVEMGTASNIQSRVNRLSVLSAIDSTQQKLKLYSRVPPNGLILFCGMTASKKISICFEPFKPITTSLYICDGFFHTEALEPLVAEDETYGFVIVDGNGALFGKLCGTSREVLHKISVNLPGKTRRGGQS</sequence>
<accession>A0A3G5A1B4</accession>
<dbReference type="InterPro" id="IPR005141">
    <property type="entry name" value="eRF1_2"/>
</dbReference>
<gene>
    <name evidence="4" type="ORF">Harvfovirus13_1</name>
</gene>
<comment type="similarity">
    <text evidence="1">Belongs to the eukaryotic release factor 1 family.</text>
</comment>
<dbReference type="SUPFAM" id="SSF55481">
    <property type="entry name" value="N-terminal domain of eukaryotic peptide chain release factor subunit 1, ERF1"/>
    <property type="match status" value="1"/>
</dbReference>